<dbReference type="EMBL" id="JPRM01000042">
    <property type="protein sequence ID" value="KFF10009.1"/>
    <property type="molecule type" value="Genomic_DNA"/>
</dbReference>
<evidence type="ECO:0000313" key="18">
    <source>
        <dbReference type="Proteomes" id="UP000028712"/>
    </source>
</evidence>
<feature type="domain" description="Dihydrodipicolinate reductase N-terminal" evidence="14">
    <location>
        <begin position="2"/>
        <end position="126"/>
    </location>
</feature>
<reference evidence="16 18" key="1">
    <citation type="submission" date="2014-07" db="EMBL/GenBank/DDBJ databases">
        <title>Genome of Flavobacterium hydatis DSM 2063.</title>
        <authorList>
            <person name="Pipes S.E."/>
            <person name="Stropko S.J."/>
            <person name="Newman J.D."/>
        </authorList>
    </citation>
    <scope>NUCLEOTIDE SEQUENCE [LARGE SCALE GENOMIC DNA]</scope>
    <source>
        <strain evidence="16 18">DSM 2063</strain>
    </source>
</reference>
<keyword evidence="2" id="KW-0963">Cytoplasm</keyword>
<evidence type="ECO:0000256" key="12">
    <source>
        <dbReference type="ARBA" id="ARBA00049396"/>
    </source>
</evidence>
<evidence type="ECO:0000256" key="1">
    <source>
        <dbReference type="ARBA" id="ARBA00006642"/>
    </source>
</evidence>
<dbReference type="InterPro" id="IPR022663">
    <property type="entry name" value="DapB_C"/>
</dbReference>
<keyword evidence="8" id="KW-0457">Lysine biosynthesis</keyword>
<evidence type="ECO:0000256" key="4">
    <source>
        <dbReference type="ARBA" id="ARBA00022857"/>
    </source>
</evidence>
<sequence>MIKVFIAGATGWAGSELSKGISNCQEIELVGALSRKYNGGNLAEILNLGGNSIPVFDDINEALAKVDFDVLVDYTKPEVGKKNILATLKKGRNVVVGTSGLTAEDYAEIEAEANENNASVLAVGNFALTVVLLQKFSEMAAKFIPDFEIIDYAHEDKVDSPSGTARELAHRLSQVQQPKIHVPDDKIIGEKATRGARIDGVPVHSVRLPGHVIAIETIFGLKDEKLVIRHDSGSSAEPYVKGAILAIKKVGSFKGLKRGLDSVMEF</sequence>
<dbReference type="GO" id="GO:0005829">
    <property type="term" value="C:cytosol"/>
    <property type="evidence" value="ECO:0007669"/>
    <property type="project" value="TreeGrafter"/>
</dbReference>
<dbReference type="Pfam" id="PF01113">
    <property type="entry name" value="DapB_N"/>
    <property type="match status" value="1"/>
</dbReference>
<keyword evidence="4" id="KW-0521">NADP</keyword>
<dbReference type="PIRSF" id="PIRSF000161">
    <property type="entry name" value="DHPR"/>
    <property type="match status" value="1"/>
</dbReference>
<evidence type="ECO:0000256" key="8">
    <source>
        <dbReference type="ARBA" id="ARBA00023154"/>
    </source>
</evidence>
<comment type="similarity">
    <text evidence="1">Belongs to the DapB family.</text>
</comment>
<comment type="pathway">
    <text evidence="9">Amino-acid biosynthesis; L-lysine biosynthesis via DAP pathway; (S)-tetrahydrodipicolinate from L-aspartate: step 4/4.</text>
</comment>
<accession>A0A085ZZZ5</accession>
<dbReference type="EC" id="1.17.1.8" evidence="10 13"/>
<evidence type="ECO:0000313" key="16">
    <source>
        <dbReference type="EMBL" id="KFF10009.1"/>
    </source>
</evidence>
<dbReference type="CDD" id="cd02274">
    <property type="entry name" value="DHDPR_N"/>
    <property type="match status" value="1"/>
</dbReference>
<dbReference type="Gene3D" id="3.40.50.720">
    <property type="entry name" value="NAD(P)-binding Rossmann-like Domain"/>
    <property type="match status" value="1"/>
</dbReference>
<dbReference type="FunFam" id="3.30.360.10:FF:000009">
    <property type="entry name" value="4-hydroxy-tetrahydrodipicolinate reductase"/>
    <property type="match status" value="1"/>
</dbReference>
<comment type="caution">
    <text evidence="16">The sequence shown here is derived from an EMBL/GenBank/DDBJ whole genome shotgun (WGS) entry which is preliminary data.</text>
</comment>
<evidence type="ECO:0000259" key="15">
    <source>
        <dbReference type="Pfam" id="PF05173"/>
    </source>
</evidence>
<evidence type="ECO:0000256" key="13">
    <source>
        <dbReference type="NCBIfam" id="TIGR00036"/>
    </source>
</evidence>
<gene>
    <name evidence="17" type="ORF">B0A62_14040</name>
    <name evidence="16" type="ORF">IW20_21230</name>
</gene>
<keyword evidence="5" id="KW-0220">Diaminopimelate biosynthesis</keyword>
<organism evidence="16 18">
    <name type="scientific">Flavobacterium hydatis</name>
    <name type="common">Cytophaga aquatilis</name>
    <dbReference type="NCBI Taxonomy" id="991"/>
    <lineage>
        <taxon>Bacteria</taxon>
        <taxon>Pseudomonadati</taxon>
        <taxon>Bacteroidota</taxon>
        <taxon>Flavobacteriia</taxon>
        <taxon>Flavobacteriales</taxon>
        <taxon>Flavobacteriaceae</taxon>
        <taxon>Flavobacterium</taxon>
    </lineage>
</organism>
<dbReference type="AlphaFoldDB" id="A0A085ZZZ5"/>
<protein>
    <recommendedName>
        <fullName evidence="10 13">4-hydroxy-tetrahydrodipicolinate reductase</fullName>
        <ecNumber evidence="10 13">1.17.1.8</ecNumber>
    </recommendedName>
</protein>
<dbReference type="InterPro" id="IPR023940">
    <property type="entry name" value="DHDPR_bac"/>
</dbReference>
<evidence type="ECO:0000256" key="7">
    <source>
        <dbReference type="ARBA" id="ARBA00023027"/>
    </source>
</evidence>
<keyword evidence="6" id="KW-0560">Oxidoreductase</keyword>
<dbReference type="PANTHER" id="PTHR20836">
    <property type="entry name" value="DIHYDRODIPICOLINATE REDUCTASE"/>
    <property type="match status" value="1"/>
</dbReference>
<evidence type="ECO:0000256" key="9">
    <source>
        <dbReference type="ARBA" id="ARBA00037922"/>
    </source>
</evidence>
<feature type="domain" description="Dihydrodipicolinate reductase C-terminal" evidence="15">
    <location>
        <begin position="130"/>
        <end position="254"/>
    </location>
</feature>
<dbReference type="Proteomes" id="UP000028712">
    <property type="component" value="Unassembled WGS sequence"/>
</dbReference>
<evidence type="ECO:0000256" key="11">
    <source>
        <dbReference type="ARBA" id="ARBA00049080"/>
    </source>
</evidence>
<dbReference type="Pfam" id="PF05173">
    <property type="entry name" value="DapB_C"/>
    <property type="match status" value="1"/>
</dbReference>
<dbReference type="Proteomes" id="UP000198424">
    <property type="component" value="Unassembled WGS sequence"/>
</dbReference>
<reference evidence="17 19" key="2">
    <citation type="submission" date="2016-11" db="EMBL/GenBank/DDBJ databases">
        <title>Whole genomes of Flavobacteriaceae.</title>
        <authorList>
            <person name="Stine C."/>
            <person name="Li C."/>
            <person name="Tadesse D."/>
        </authorList>
    </citation>
    <scope>NUCLEOTIDE SEQUENCE [LARGE SCALE GENOMIC DNA]</scope>
    <source>
        <strain evidence="17 19">ATCC 29551</strain>
    </source>
</reference>
<comment type="catalytic activity">
    <reaction evidence="12">
        <text>(S)-2,3,4,5-tetrahydrodipicolinate + NAD(+) + H2O = (2S,4S)-4-hydroxy-2,3,4,5-tetrahydrodipicolinate + NADH + H(+)</text>
        <dbReference type="Rhea" id="RHEA:35323"/>
        <dbReference type="ChEBI" id="CHEBI:15377"/>
        <dbReference type="ChEBI" id="CHEBI:15378"/>
        <dbReference type="ChEBI" id="CHEBI:16845"/>
        <dbReference type="ChEBI" id="CHEBI:57540"/>
        <dbReference type="ChEBI" id="CHEBI:57945"/>
        <dbReference type="ChEBI" id="CHEBI:67139"/>
        <dbReference type="EC" id="1.17.1.8"/>
    </reaction>
</comment>
<evidence type="ECO:0000256" key="2">
    <source>
        <dbReference type="ARBA" id="ARBA00022490"/>
    </source>
</evidence>
<evidence type="ECO:0000259" key="14">
    <source>
        <dbReference type="Pfam" id="PF01113"/>
    </source>
</evidence>
<evidence type="ECO:0000256" key="5">
    <source>
        <dbReference type="ARBA" id="ARBA00022915"/>
    </source>
</evidence>
<evidence type="ECO:0000256" key="6">
    <source>
        <dbReference type="ARBA" id="ARBA00023002"/>
    </source>
</evidence>
<evidence type="ECO:0000313" key="17">
    <source>
        <dbReference type="EMBL" id="OXA93358.1"/>
    </source>
</evidence>
<name>A0A085ZZZ5_FLAHY</name>
<comment type="catalytic activity">
    <reaction evidence="11">
        <text>(S)-2,3,4,5-tetrahydrodipicolinate + NADP(+) + H2O = (2S,4S)-4-hydroxy-2,3,4,5-tetrahydrodipicolinate + NADPH + H(+)</text>
        <dbReference type="Rhea" id="RHEA:35331"/>
        <dbReference type="ChEBI" id="CHEBI:15377"/>
        <dbReference type="ChEBI" id="CHEBI:15378"/>
        <dbReference type="ChEBI" id="CHEBI:16845"/>
        <dbReference type="ChEBI" id="CHEBI:57783"/>
        <dbReference type="ChEBI" id="CHEBI:58349"/>
        <dbReference type="ChEBI" id="CHEBI:67139"/>
        <dbReference type="EC" id="1.17.1.8"/>
    </reaction>
</comment>
<dbReference type="InterPro" id="IPR000846">
    <property type="entry name" value="DapB_N"/>
</dbReference>
<dbReference type="GO" id="GO:0019877">
    <property type="term" value="P:diaminopimelate biosynthetic process"/>
    <property type="evidence" value="ECO:0007669"/>
    <property type="project" value="UniProtKB-KW"/>
</dbReference>
<dbReference type="InterPro" id="IPR036291">
    <property type="entry name" value="NAD(P)-bd_dom_sf"/>
</dbReference>
<dbReference type="SUPFAM" id="SSF55347">
    <property type="entry name" value="Glyceraldehyde-3-phosphate dehydrogenase-like, C-terminal domain"/>
    <property type="match status" value="1"/>
</dbReference>
<dbReference type="Gene3D" id="3.30.360.10">
    <property type="entry name" value="Dihydrodipicolinate Reductase, domain 2"/>
    <property type="match status" value="1"/>
</dbReference>
<evidence type="ECO:0000313" key="19">
    <source>
        <dbReference type="Proteomes" id="UP000198424"/>
    </source>
</evidence>
<keyword evidence="7" id="KW-0520">NAD</keyword>
<dbReference type="EMBL" id="MUGY01000015">
    <property type="protein sequence ID" value="OXA93358.1"/>
    <property type="molecule type" value="Genomic_DNA"/>
</dbReference>
<dbReference type="STRING" id="991.IW20_21230"/>
<dbReference type="GO" id="GO:0009089">
    <property type="term" value="P:lysine biosynthetic process via diaminopimelate"/>
    <property type="evidence" value="ECO:0007669"/>
    <property type="project" value="UniProtKB-UniRule"/>
</dbReference>
<dbReference type="PANTHER" id="PTHR20836:SF0">
    <property type="entry name" value="4-HYDROXY-TETRAHYDRODIPICOLINATE REDUCTASE 1, CHLOROPLASTIC-RELATED"/>
    <property type="match status" value="1"/>
</dbReference>
<keyword evidence="3" id="KW-0028">Amino-acid biosynthesis</keyword>
<dbReference type="SUPFAM" id="SSF51735">
    <property type="entry name" value="NAD(P)-binding Rossmann-fold domains"/>
    <property type="match status" value="1"/>
</dbReference>
<evidence type="ECO:0000256" key="10">
    <source>
        <dbReference type="ARBA" id="ARBA00038983"/>
    </source>
</evidence>
<evidence type="ECO:0000256" key="3">
    <source>
        <dbReference type="ARBA" id="ARBA00022605"/>
    </source>
</evidence>
<dbReference type="NCBIfam" id="TIGR00036">
    <property type="entry name" value="dapB"/>
    <property type="match status" value="1"/>
</dbReference>
<dbReference type="GO" id="GO:0008839">
    <property type="term" value="F:4-hydroxy-tetrahydrodipicolinate reductase"/>
    <property type="evidence" value="ECO:0007669"/>
    <property type="project" value="UniProtKB-UniRule"/>
</dbReference>
<dbReference type="RefSeq" id="WP_035626978.1">
    <property type="nucleotide sequence ID" value="NZ_JBEWQG010000012.1"/>
</dbReference>
<proteinExistence type="inferred from homology"/>
<dbReference type="OrthoDB" id="9790352at2"/>
<dbReference type="eggNOG" id="COG0289">
    <property type="taxonomic scope" value="Bacteria"/>
</dbReference>
<keyword evidence="19" id="KW-1185">Reference proteome</keyword>